<gene>
    <name evidence="1" type="ORF">JOF53_007174</name>
</gene>
<dbReference type="RefSeq" id="WP_086787482.1">
    <property type="nucleotide sequence ID" value="NZ_JAGIOO010000001.1"/>
</dbReference>
<dbReference type="Proteomes" id="UP001519363">
    <property type="component" value="Unassembled WGS sequence"/>
</dbReference>
<dbReference type="Pfam" id="PF10824">
    <property type="entry name" value="T7SS_ESX_EspC"/>
    <property type="match status" value="1"/>
</dbReference>
<evidence type="ECO:0008006" key="3">
    <source>
        <dbReference type="Google" id="ProtNLM"/>
    </source>
</evidence>
<organism evidence="1 2">
    <name type="scientific">Crossiella equi</name>
    <dbReference type="NCBI Taxonomy" id="130796"/>
    <lineage>
        <taxon>Bacteria</taxon>
        <taxon>Bacillati</taxon>
        <taxon>Actinomycetota</taxon>
        <taxon>Actinomycetes</taxon>
        <taxon>Pseudonocardiales</taxon>
        <taxon>Pseudonocardiaceae</taxon>
        <taxon>Crossiella</taxon>
    </lineage>
</organism>
<reference evidence="1 2" key="1">
    <citation type="submission" date="2021-03" db="EMBL/GenBank/DDBJ databases">
        <title>Sequencing the genomes of 1000 actinobacteria strains.</title>
        <authorList>
            <person name="Klenk H.-P."/>
        </authorList>
    </citation>
    <scope>NUCLEOTIDE SEQUENCE [LARGE SCALE GENOMIC DNA]</scope>
    <source>
        <strain evidence="1 2">DSM 44580</strain>
    </source>
</reference>
<evidence type="ECO:0000313" key="2">
    <source>
        <dbReference type="Proteomes" id="UP001519363"/>
    </source>
</evidence>
<name>A0ABS5APH9_9PSEU</name>
<proteinExistence type="predicted"/>
<dbReference type="InterPro" id="IPR022536">
    <property type="entry name" value="EspC"/>
</dbReference>
<accession>A0ABS5APH9</accession>
<evidence type="ECO:0000313" key="1">
    <source>
        <dbReference type="EMBL" id="MBP2478302.1"/>
    </source>
</evidence>
<dbReference type="EMBL" id="JAGIOO010000001">
    <property type="protein sequence ID" value="MBP2478302.1"/>
    <property type="molecule type" value="Genomic_DNA"/>
</dbReference>
<comment type="caution">
    <text evidence="1">The sequence shown here is derived from an EMBL/GenBank/DDBJ whole genome shotgun (WGS) entry which is preliminary data.</text>
</comment>
<keyword evidence="2" id="KW-1185">Reference proteome</keyword>
<sequence length="101" mass="10697">MADKFTTKSAELDRYSATLARIGEQLSGQAGKAANIQFGHEAFGRVGSLFAGKVNTTATEARLKIEDGAQGLSDVAKALKDAALTYQQAEDGIRDSFDGKK</sequence>
<protein>
    <recommendedName>
        <fullName evidence="3">ESX-1 secretion-associated protein</fullName>
    </recommendedName>
</protein>